<evidence type="ECO:0008006" key="19">
    <source>
        <dbReference type="Google" id="ProtNLM"/>
    </source>
</evidence>
<reference evidence="17" key="2">
    <citation type="submission" date="2022-03" db="EMBL/GenBank/DDBJ databases">
        <title>Draft title - Genomic analysis of global carrot germplasm unveils the trajectory of domestication and the origin of high carotenoid orange carrot.</title>
        <authorList>
            <person name="Iorizzo M."/>
            <person name="Ellison S."/>
            <person name="Senalik D."/>
            <person name="Macko-Podgorni A."/>
            <person name="Grzebelus D."/>
            <person name="Bostan H."/>
            <person name="Rolling W."/>
            <person name="Curaba J."/>
            <person name="Simon P."/>
        </authorList>
    </citation>
    <scope>NUCLEOTIDE SEQUENCE</scope>
    <source>
        <tissue evidence="17">Leaf</tissue>
    </source>
</reference>
<evidence type="ECO:0000256" key="9">
    <source>
        <dbReference type="ARBA" id="ARBA00022989"/>
    </source>
</evidence>
<keyword evidence="18" id="KW-1185">Reference proteome</keyword>
<keyword evidence="9" id="KW-1133">Transmembrane helix</keyword>
<evidence type="ECO:0000256" key="1">
    <source>
        <dbReference type="ARBA" id="ARBA00001971"/>
    </source>
</evidence>
<evidence type="ECO:0000256" key="14">
    <source>
        <dbReference type="PIRSR" id="PIRSR602401-1"/>
    </source>
</evidence>
<feature type="binding site" description="axial binding residue" evidence="14">
    <location>
        <position position="446"/>
    </location>
    <ligand>
        <name>heme</name>
        <dbReference type="ChEBI" id="CHEBI:30413"/>
    </ligand>
    <ligandPart>
        <name>Fe</name>
        <dbReference type="ChEBI" id="CHEBI:18248"/>
    </ligandPart>
</feature>
<keyword evidence="16" id="KW-0732">Signal</keyword>
<proteinExistence type="inferred from homology"/>
<evidence type="ECO:0000256" key="7">
    <source>
        <dbReference type="ARBA" id="ARBA00022824"/>
    </source>
</evidence>
<comment type="cofactor">
    <cofactor evidence="1 14">
        <name>heme</name>
        <dbReference type="ChEBI" id="CHEBI:30413"/>
    </cofactor>
</comment>
<comment type="subcellular location">
    <subcellularLocation>
        <location evidence="2">Microsome membrane</location>
        <topology evidence="2">Single-pass membrane protein</topology>
    </subcellularLocation>
</comment>
<evidence type="ECO:0000256" key="2">
    <source>
        <dbReference type="ARBA" id="ARBA00004111"/>
    </source>
</evidence>
<evidence type="ECO:0000256" key="3">
    <source>
        <dbReference type="ARBA" id="ARBA00010617"/>
    </source>
</evidence>
<evidence type="ECO:0000256" key="8">
    <source>
        <dbReference type="ARBA" id="ARBA00022848"/>
    </source>
</evidence>
<keyword evidence="7" id="KW-0256">Endoplasmic reticulum</keyword>
<dbReference type="PRINTS" id="PR00385">
    <property type="entry name" value="P450"/>
</dbReference>
<keyword evidence="4 14" id="KW-0349">Heme</keyword>
<gene>
    <name evidence="17" type="ORF">DCAR_0520106</name>
</gene>
<evidence type="ECO:0000256" key="13">
    <source>
        <dbReference type="ARBA" id="ARBA00023136"/>
    </source>
</evidence>
<keyword evidence="8" id="KW-0492">Microsome</keyword>
<dbReference type="PANTHER" id="PTHR47955:SF22">
    <property type="entry name" value="CYTOCHROME P450 83B1-LIKE"/>
    <property type="match status" value="1"/>
</dbReference>
<evidence type="ECO:0000256" key="10">
    <source>
        <dbReference type="ARBA" id="ARBA00023002"/>
    </source>
</evidence>
<sequence length="513" mass="57880">MLSTAVTFLLLVIPLAILHRFLKHKKNGSGLPSPPGPPGLPFIGNILQEFNHDTMYQLSKKYGPLMTLHLGSVPTLVVSSARMAKEIYKTNDLVFSDRPTMLGQQTLSYNGLDVAFTRYSNYWREMRKFSTLHLFTAKRALSFRPIRNDEILSMLRAISDIAASPSKLVDVSEMTLNLTIAIISRVAFGKRCDENVIGKEKFQRIFTESQVVLSNFYFADYFPLLGWIDRLNGIKARTDQTFKDLDVFYQGLIDEHLKPDRPESDIEDFIDILLHKLNHNDSTIALTMDNVKAVLMNLFVGGTDSTSGTIVGGMTALIHHPEAMKKSQEEVRRVIGNKGRVEEDDLQYLPYTRAVIKEAMRMYPPFPLLVPRTSTESCIIGPDADHQYEIKAKTLVYVNAWAVGRDPEAYENPLEFKPERFLERPDIDYKGQHFELIPFGAGRRGCPGIALGAAVAETTIANLLYAFDWALPDGVKDVDLELLPGLTMHRKNKLFLRPKEYAGYRQGIASMGK</sequence>
<dbReference type="AlphaFoldDB" id="A0AAF0X5E0"/>
<name>A0AAF0X5E0_DAUCS</name>
<dbReference type="GO" id="GO:0020037">
    <property type="term" value="F:heme binding"/>
    <property type="evidence" value="ECO:0007669"/>
    <property type="project" value="InterPro"/>
</dbReference>
<dbReference type="SUPFAM" id="SSF48264">
    <property type="entry name" value="Cytochrome P450"/>
    <property type="match status" value="1"/>
</dbReference>
<dbReference type="FunFam" id="1.10.630.10:FF:000011">
    <property type="entry name" value="Cytochrome P450 83B1"/>
    <property type="match status" value="1"/>
</dbReference>
<evidence type="ECO:0000256" key="12">
    <source>
        <dbReference type="ARBA" id="ARBA00023033"/>
    </source>
</evidence>
<keyword evidence="12 15" id="KW-0503">Monooxygenase</keyword>
<keyword evidence="6 14" id="KW-0479">Metal-binding</keyword>
<keyword evidence="13" id="KW-0472">Membrane</keyword>
<dbReference type="PRINTS" id="PR00463">
    <property type="entry name" value="EP450I"/>
</dbReference>
<dbReference type="InterPro" id="IPR036396">
    <property type="entry name" value="Cyt_P450_sf"/>
</dbReference>
<dbReference type="EMBL" id="CP093347">
    <property type="protein sequence ID" value="WOH00732.1"/>
    <property type="molecule type" value="Genomic_DNA"/>
</dbReference>
<evidence type="ECO:0000256" key="15">
    <source>
        <dbReference type="RuleBase" id="RU000461"/>
    </source>
</evidence>
<dbReference type="Pfam" id="PF00067">
    <property type="entry name" value="p450"/>
    <property type="match status" value="1"/>
</dbReference>
<protein>
    <recommendedName>
        <fullName evidence="19">Cytochrome P450</fullName>
    </recommendedName>
</protein>
<evidence type="ECO:0000256" key="4">
    <source>
        <dbReference type="ARBA" id="ARBA00022617"/>
    </source>
</evidence>
<accession>A0AAF0X5E0</accession>
<dbReference type="GO" id="GO:0004497">
    <property type="term" value="F:monooxygenase activity"/>
    <property type="evidence" value="ECO:0007669"/>
    <property type="project" value="UniProtKB-KW"/>
</dbReference>
<reference evidence="17" key="1">
    <citation type="journal article" date="2016" name="Nat. Genet.">
        <title>A high-quality carrot genome assembly provides new insights into carotenoid accumulation and asterid genome evolution.</title>
        <authorList>
            <person name="Iorizzo M."/>
            <person name="Ellison S."/>
            <person name="Senalik D."/>
            <person name="Zeng P."/>
            <person name="Satapoomin P."/>
            <person name="Huang J."/>
            <person name="Bowman M."/>
            <person name="Iovene M."/>
            <person name="Sanseverino W."/>
            <person name="Cavagnaro P."/>
            <person name="Yildiz M."/>
            <person name="Macko-Podgorni A."/>
            <person name="Moranska E."/>
            <person name="Grzebelus E."/>
            <person name="Grzebelus D."/>
            <person name="Ashrafi H."/>
            <person name="Zheng Z."/>
            <person name="Cheng S."/>
            <person name="Spooner D."/>
            <person name="Van Deynze A."/>
            <person name="Simon P."/>
        </authorList>
    </citation>
    <scope>NUCLEOTIDE SEQUENCE</scope>
    <source>
        <tissue evidence="17">Leaf</tissue>
    </source>
</reference>
<keyword evidence="10 15" id="KW-0560">Oxidoreductase</keyword>
<dbReference type="InterPro" id="IPR001128">
    <property type="entry name" value="Cyt_P450"/>
</dbReference>
<organism evidence="17 18">
    <name type="scientific">Daucus carota subsp. sativus</name>
    <name type="common">Carrot</name>
    <dbReference type="NCBI Taxonomy" id="79200"/>
    <lineage>
        <taxon>Eukaryota</taxon>
        <taxon>Viridiplantae</taxon>
        <taxon>Streptophyta</taxon>
        <taxon>Embryophyta</taxon>
        <taxon>Tracheophyta</taxon>
        <taxon>Spermatophyta</taxon>
        <taxon>Magnoliopsida</taxon>
        <taxon>eudicotyledons</taxon>
        <taxon>Gunneridae</taxon>
        <taxon>Pentapetalae</taxon>
        <taxon>asterids</taxon>
        <taxon>campanulids</taxon>
        <taxon>Apiales</taxon>
        <taxon>Apiaceae</taxon>
        <taxon>Apioideae</taxon>
        <taxon>Scandiceae</taxon>
        <taxon>Daucinae</taxon>
        <taxon>Daucus</taxon>
        <taxon>Daucus sect. Daucus</taxon>
    </lineage>
</organism>
<dbReference type="Gene3D" id="1.10.630.10">
    <property type="entry name" value="Cytochrome P450"/>
    <property type="match status" value="1"/>
</dbReference>
<dbReference type="Proteomes" id="UP000077755">
    <property type="component" value="Chromosome 5"/>
</dbReference>
<dbReference type="InterPro" id="IPR017972">
    <property type="entry name" value="Cyt_P450_CS"/>
</dbReference>
<evidence type="ECO:0000256" key="6">
    <source>
        <dbReference type="ARBA" id="ARBA00022723"/>
    </source>
</evidence>
<keyword evidence="5" id="KW-0812">Transmembrane</keyword>
<comment type="similarity">
    <text evidence="3 15">Belongs to the cytochrome P450 family.</text>
</comment>
<dbReference type="PROSITE" id="PS00086">
    <property type="entry name" value="CYTOCHROME_P450"/>
    <property type="match status" value="1"/>
</dbReference>
<dbReference type="GO" id="GO:0016705">
    <property type="term" value="F:oxidoreductase activity, acting on paired donors, with incorporation or reduction of molecular oxygen"/>
    <property type="evidence" value="ECO:0007669"/>
    <property type="project" value="InterPro"/>
</dbReference>
<dbReference type="CDD" id="cd11072">
    <property type="entry name" value="CYP71-like"/>
    <property type="match status" value="1"/>
</dbReference>
<evidence type="ECO:0000313" key="17">
    <source>
        <dbReference type="EMBL" id="WOH00732.1"/>
    </source>
</evidence>
<dbReference type="PANTHER" id="PTHR47955">
    <property type="entry name" value="CYTOCHROME P450 FAMILY 71 PROTEIN"/>
    <property type="match status" value="1"/>
</dbReference>
<keyword evidence="11 14" id="KW-0408">Iron</keyword>
<evidence type="ECO:0000256" key="5">
    <source>
        <dbReference type="ARBA" id="ARBA00022692"/>
    </source>
</evidence>
<evidence type="ECO:0000313" key="18">
    <source>
        <dbReference type="Proteomes" id="UP000077755"/>
    </source>
</evidence>
<evidence type="ECO:0000256" key="16">
    <source>
        <dbReference type="SAM" id="SignalP"/>
    </source>
</evidence>
<evidence type="ECO:0000256" key="11">
    <source>
        <dbReference type="ARBA" id="ARBA00023004"/>
    </source>
</evidence>
<feature type="signal peptide" evidence="16">
    <location>
        <begin position="1"/>
        <end position="18"/>
    </location>
</feature>
<feature type="chain" id="PRO_5042067321" description="Cytochrome P450" evidence="16">
    <location>
        <begin position="19"/>
        <end position="513"/>
    </location>
</feature>
<dbReference type="GO" id="GO:0005506">
    <property type="term" value="F:iron ion binding"/>
    <property type="evidence" value="ECO:0007669"/>
    <property type="project" value="InterPro"/>
</dbReference>
<dbReference type="InterPro" id="IPR002401">
    <property type="entry name" value="Cyt_P450_E_grp-I"/>
</dbReference>